<evidence type="ECO:0000259" key="4">
    <source>
        <dbReference type="Pfam" id="PF13874"/>
    </source>
</evidence>
<keyword evidence="6" id="KW-1185">Reference proteome</keyword>
<dbReference type="GO" id="GO:0006999">
    <property type="term" value="P:nuclear pore organization"/>
    <property type="evidence" value="ECO:0007669"/>
    <property type="project" value="TreeGrafter"/>
</dbReference>
<evidence type="ECO:0000256" key="2">
    <source>
        <dbReference type="ARBA" id="ARBA00022448"/>
    </source>
</evidence>
<comment type="subcellular location">
    <subcellularLocation>
        <location evidence="1">Nucleus</location>
    </subcellularLocation>
</comment>
<dbReference type="GO" id="GO:0017056">
    <property type="term" value="F:structural constituent of nuclear pore"/>
    <property type="evidence" value="ECO:0007669"/>
    <property type="project" value="TreeGrafter"/>
</dbReference>
<dbReference type="OrthoDB" id="6162375at2759"/>
<dbReference type="EMBL" id="UXUI01008479">
    <property type="protein sequence ID" value="VDD91608.1"/>
    <property type="molecule type" value="Genomic_DNA"/>
</dbReference>
<reference evidence="5 6" key="2">
    <citation type="submission" date="2018-10" db="EMBL/GenBank/DDBJ databases">
        <authorList>
            <consortium name="Pathogen Informatics"/>
        </authorList>
    </citation>
    <scope>NUCLEOTIDE SEQUENCE [LARGE SCALE GENOMIC DNA]</scope>
</reference>
<protein>
    <submittedName>
        <fullName evidence="7">Nup54 domain-containing protein</fullName>
    </submittedName>
</protein>
<dbReference type="AlphaFoldDB" id="A0A0N4V8U5"/>
<organism evidence="7">
    <name type="scientific">Enterobius vermicularis</name>
    <name type="common">Human pinworm</name>
    <dbReference type="NCBI Taxonomy" id="51028"/>
    <lineage>
        <taxon>Eukaryota</taxon>
        <taxon>Metazoa</taxon>
        <taxon>Ecdysozoa</taxon>
        <taxon>Nematoda</taxon>
        <taxon>Chromadorea</taxon>
        <taxon>Rhabditida</taxon>
        <taxon>Spirurina</taxon>
        <taxon>Oxyuridomorpha</taxon>
        <taxon>Oxyuroidea</taxon>
        <taxon>Oxyuridae</taxon>
        <taxon>Enterobius</taxon>
    </lineage>
</organism>
<evidence type="ECO:0000313" key="7">
    <source>
        <dbReference type="WBParaSite" id="EVEC_0000681101-mRNA-1"/>
    </source>
</evidence>
<evidence type="ECO:0000313" key="5">
    <source>
        <dbReference type="EMBL" id="VDD91608.1"/>
    </source>
</evidence>
<dbReference type="InterPro" id="IPR025712">
    <property type="entry name" value="Nup54_alpha-helical_dom"/>
</dbReference>
<keyword evidence="3" id="KW-0539">Nucleus</keyword>
<dbReference type="InterPro" id="IPR024864">
    <property type="entry name" value="Nup54/Nup57/Nup44"/>
</dbReference>
<dbReference type="GO" id="GO:0006607">
    <property type="term" value="P:NLS-bearing protein import into nucleus"/>
    <property type="evidence" value="ECO:0007669"/>
    <property type="project" value="TreeGrafter"/>
</dbReference>
<gene>
    <name evidence="5" type="ORF">EVEC_LOCUS6359</name>
</gene>
<keyword evidence="2" id="KW-0813">Transport</keyword>
<dbReference type="PANTHER" id="PTHR13000:SF0">
    <property type="entry name" value="NUCLEOPORIN P54"/>
    <property type="match status" value="1"/>
</dbReference>
<dbReference type="WBParaSite" id="EVEC_0000681101-mRNA-1">
    <property type="protein sequence ID" value="EVEC_0000681101-mRNA-1"/>
    <property type="gene ID" value="EVEC_0000681101"/>
</dbReference>
<dbReference type="PANTHER" id="PTHR13000">
    <property type="entry name" value="NUCLEOPORIN P54"/>
    <property type="match status" value="1"/>
</dbReference>
<sequence>MIGKAKPLLGGAPTTSAPLFGAGLTTSAPLFGSTTTTASSLFPAKTTGSLFGATTSAPLFGASTSGTLFGSSTAPTFTSTGGLFGPKPAASGFSFPSTSAKPGGLFGTAQAQPTVQTLQDVIQNSEFLVRSLTAPDLYGDERDTVMVKLNQLLAACGIGNGYFKADQQPVAYNANGPFYRFKAIGYNRKSEYRESDGIVALTLNVNYDQLSTNAQRQKLTDALNVIVGNNTNVRTHLESIRPLPGENATEVLIYVTEKGKGRISCRELCAYFKQPTQEGQLKNQLCVTDVVARSSMDDAKLRVYLETPPAGFDAQVWKQAIRENPDPERLIPYPIRGFEQLRKRQKLQSAEVRLVEKAIEGLKQRLVSVNSEVAGGSSRYSVCRQRQKELSYRLLRCLTMQTLVQRYSVAVDVREEKLESRLEALNAALVAPNQIKNRIANLLVFLRTNSELLKTWREPTISLKDDEAAQIKKYLSRCQQALEAIVSVVNSNLEDLKLMGAQF</sequence>
<dbReference type="Proteomes" id="UP000274131">
    <property type="component" value="Unassembled WGS sequence"/>
</dbReference>
<name>A0A0N4V8U5_ENTVE</name>
<evidence type="ECO:0000256" key="3">
    <source>
        <dbReference type="ARBA" id="ARBA00023242"/>
    </source>
</evidence>
<dbReference type="GO" id="GO:0036228">
    <property type="term" value="P:protein localization to nuclear inner membrane"/>
    <property type="evidence" value="ECO:0007669"/>
    <property type="project" value="TreeGrafter"/>
</dbReference>
<reference evidence="7" key="1">
    <citation type="submission" date="2017-02" db="UniProtKB">
        <authorList>
            <consortium name="WormBaseParasite"/>
        </authorList>
    </citation>
    <scope>IDENTIFICATION</scope>
</reference>
<proteinExistence type="predicted"/>
<accession>A0A0N4V8U5</accession>
<dbReference type="STRING" id="51028.A0A0N4V8U5"/>
<dbReference type="Pfam" id="PF13874">
    <property type="entry name" value="Nup54"/>
    <property type="match status" value="1"/>
</dbReference>
<evidence type="ECO:0000256" key="1">
    <source>
        <dbReference type="ARBA" id="ARBA00004123"/>
    </source>
</evidence>
<feature type="domain" description="Nucleoporin Nup54 alpha-helical" evidence="4">
    <location>
        <begin position="308"/>
        <end position="443"/>
    </location>
</feature>
<evidence type="ECO:0000313" key="6">
    <source>
        <dbReference type="Proteomes" id="UP000274131"/>
    </source>
</evidence>
<dbReference type="GO" id="GO:0044613">
    <property type="term" value="C:nuclear pore central transport channel"/>
    <property type="evidence" value="ECO:0007669"/>
    <property type="project" value="TreeGrafter"/>
</dbReference>